<keyword evidence="8 10" id="KW-0460">Magnesium</keyword>
<accession>A0ABT1L6Z1</accession>
<evidence type="ECO:0000256" key="9">
    <source>
        <dbReference type="ARBA" id="ARBA00049563"/>
    </source>
</evidence>
<evidence type="ECO:0000256" key="13">
    <source>
        <dbReference type="RuleBase" id="RU003785"/>
    </source>
</evidence>
<keyword evidence="15" id="KW-1185">Reference proteome</keyword>
<dbReference type="EMBL" id="JANCLU010000001">
    <property type="protein sequence ID" value="MCP8937210.1"/>
    <property type="molecule type" value="Genomic_DNA"/>
</dbReference>
<dbReference type="EC" id="2.5.1.75" evidence="10"/>
<feature type="binding site" evidence="10">
    <location>
        <begin position="14"/>
        <end position="19"/>
    </location>
    <ligand>
        <name>substrate</name>
    </ligand>
</feature>
<evidence type="ECO:0000256" key="12">
    <source>
        <dbReference type="RuleBase" id="RU003784"/>
    </source>
</evidence>
<evidence type="ECO:0000256" key="11">
    <source>
        <dbReference type="RuleBase" id="RU003783"/>
    </source>
</evidence>
<dbReference type="PANTHER" id="PTHR11088">
    <property type="entry name" value="TRNA DIMETHYLALLYLTRANSFERASE"/>
    <property type="match status" value="1"/>
</dbReference>
<keyword evidence="5 10" id="KW-0819">tRNA processing</keyword>
<comment type="subunit">
    <text evidence="10">Monomer.</text>
</comment>
<feature type="region of interest" description="Interaction with substrate tRNA" evidence="10">
    <location>
        <begin position="37"/>
        <end position="40"/>
    </location>
</feature>
<dbReference type="Gene3D" id="1.10.20.140">
    <property type="match status" value="1"/>
</dbReference>
<comment type="caution">
    <text evidence="10">Lacks conserved residue(s) required for the propagation of feature annotation.</text>
</comment>
<evidence type="ECO:0000256" key="2">
    <source>
        <dbReference type="ARBA" id="ARBA00003213"/>
    </source>
</evidence>
<dbReference type="Gene3D" id="3.40.50.300">
    <property type="entry name" value="P-loop containing nucleotide triphosphate hydrolases"/>
    <property type="match status" value="1"/>
</dbReference>
<keyword evidence="7 10" id="KW-0067">ATP-binding</keyword>
<dbReference type="GO" id="GO:0052381">
    <property type="term" value="F:tRNA dimethylallyltransferase activity"/>
    <property type="evidence" value="ECO:0007669"/>
    <property type="project" value="UniProtKB-EC"/>
</dbReference>
<evidence type="ECO:0000256" key="5">
    <source>
        <dbReference type="ARBA" id="ARBA00022694"/>
    </source>
</evidence>
<proteinExistence type="inferred from homology"/>
<evidence type="ECO:0000256" key="10">
    <source>
        <dbReference type="HAMAP-Rule" id="MF_00185"/>
    </source>
</evidence>
<dbReference type="InterPro" id="IPR018022">
    <property type="entry name" value="IPT"/>
</dbReference>
<evidence type="ECO:0000256" key="4">
    <source>
        <dbReference type="ARBA" id="ARBA00022679"/>
    </source>
</evidence>
<dbReference type="Pfam" id="PF01715">
    <property type="entry name" value="IPPT"/>
    <property type="match status" value="1"/>
</dbReference>
<dbReference type="SUPFAM" id="SSF52540">
    <property type="entry name" value="P-loop containing nucleoside triphosphate hydrolases"/>
    <property type="match status" value="2"/>
</dbReference>
<name>A0ABT1L6Z1_9HYPH</name>
<feature type="region of interest" description="Interaction with substrate tRNA" evidence="10">
    <location>
        <begin position="161"/>
        <end position="165"/>
    </location>
</feature>
<dbReference type="InterPro" id="IPR027417">
    <property type="entry name" value="P-loop_NTPase"/>
</dbReference>
<dbReference type="HAMAP" id="MF_00185">
    <property type="entry name" value="IPP_trans"/>
    <property type="match status" value="1"/>
</dbReference>
<evidence type="ECO:0000313" key="15">
    <source>
        <dbReference type="Proteomes" id="UP001205890"/>
    </source>
</evidence>
<keyword evidence="6 10" id="KW-0547">Nucleotide-binding</keyword>
<dbReference type="Proteomes" id="UP001205890">
    <property type="component" value="Unassembled WGS sequence"/>
</dbReference>
<evidence type="ECO:0000256" key="3">
    <source>
        <dbReference type="ARBA" id="ARBA00005842"/>
    </source>
</evidence>
<sequence length="307" mass="33986">MAHPFRAILIAGPTASGKSALAIRLAQELGGAVVNADSMQVYRDLRIITARPTEEEEAQAPHRLFGYADAAENLSVARWLEAARAAVAEVEGRGLLPIVTGGTGLYFRALTEGLSNIPPVPADLRERLRALAETLPAEELHARLAERDPATAATLKPADRQRTLRALEVFEASGRPLLSFHGEREGAVLEADSCLRAFLAPDRDDLYARIDRRFDAMISLGALEEVRRLAQRELSPALPAMRAHGVPWLTRALRDEMTLGEAIERAKLDTRHYAKRQFTWFRHQGQGWDWLAPDAAEAEILRRLGRV</sequence>
<evidence type="ECO:0000256" key="1">
    <source>
        <dbReference type="ARBA" id="ARBA00001946"/>
    </source>
</evidence>
<feature type="binding site" evidence="10">
    <location>
        <begin position="12"/>
        <end position="19"/>
    </location>
    <ligand>
        <name>ATP</name>
        <dbReference type="ChEBI" id="CHEBI:30616"/>
    </ligand>
</feature>
<keyword evidence="4 10" id="KW-0808">Transferase</keyword>
<evidence type="ECO:0000313" key="14">
    <source>
        <dbReference type="EMBL" id="MCP8937210.1"/>
    </source>
</evidence>
<gene>
    <name evidence="10 14" type="primary">miaA</name>
    <name evidence="14" type="ORF">NK718_01655</name>
</gene>
<comment type="cofactor">
    <cofactor evidence="1 10">
        <name>Mg(2+)</name>
        <dbReference type="ChEBI" id="CHEBI:18420"/>
    </cofactor>
</comment>
<evidence type="ECO:0000256" key="7">
    <source>
        <dbReference type="ARBA" id="ARBA00022840"/>
    </source>
</evidence>
<comment type="catalytic activity">
    <reaction evidence="9 10 11">
        <text>adenosine(37) in tRNA + dimethylallyl diphosphate = N(6)-dimethylallyladenosine(37) in tRNA + diphosphate</text>
        <dbReference type="Rhea" id="RHEA:26482"/>
        <dbReference type="Rhea" id="RHEA-COMP:10162"/>
        <dbReference type="Rhea" id="RHEA-COMP:10375"/>
        <dbReference type="ChEBI" id="CHEBI:33019"/>
        <dbReference type="ChEBI" id="CHEBI:57623"/>
        <dbReference type="ChEBI" id="CHEBI:74411"/>
        <dbReference type="ChEBI" id="CHEBI:74415"/>
        <dbReference type="EC" id="2.5.1.75"/>
    </reaction>
</comment>
<feature type="site" description="Interaction with substrate tRNA" evidence="10">
    <location>
        <position position="125"/>
    </location>
</feature>
<evidence type="ECO:0000256" key="6">
    <source>
        <dbReference type="ARBA" id="ARBA00022741"/>
    </source>
</evidence>
<feature type="site" description="Interaction with substrate tRNA" evidence="10">
    <location>
        <position position="103"/>
    </location>
</feature>
<dbReference type="NCBIfam" id="TIGR00174">
    <property type="entry name" value="miaA"/>
    <property type="match status" value="1"/>
</dbReference>
<organism evidence="14 15">
    <name type="scientific">Alsobacter ponti</name>
    <dbReference type="NCBI Taxonomy" id="2962936"/>
    <lineage>
        <taxon>Bacteria</taxon>
        <taxon>Pseudomonadati</taxon>
        <taxon>Pseudomonadota</taxon>
        <taxon>Alphaproteobacteria</taxon>
        <taxon>Hyphomicrobiales</taxon>
        <taxon>Alsobacteraceae</taxon>
        <taxon>Alsobacter</taxon>
    </lineage>
</organism>
<dbReference type="PANTHER" id="PTHR11088:SF60">
    <property type="entry name" value="TRNA DIMETHYLALLYLTRANSFERASE"/>
    <property type="match status" value="1"/>
</dbReference>
<reference evidence="14 15" key="1">
    <citation type="submission" date="2022-07" db="EMBL/GenBank/DDBJ databases">
        <authorList>
            <person name="Li W.-J."/>
            <person name="Deng Q.-Q."/>
        </authorList>
    </citation>
    <scope>NUCLEOTIDE SEQUENCE [LARGE SCALE GENOMIC DNA]</scope>
    <source>
        <strain evidence="14 15">SYSU M60028</strain>
    </source>
</reference>
<dbReference type="CDD" id="cd02019">
    <property type="entry name" value="NK"/>
    <property type="match status" value="1"/>
</dbReference>
<comment type="caution">
    <text evidence="14">The sequence shown here is derived from an EMBL/GenBank/DDBJ whole genome shotgun (WGS) entry which is preliminary data.</text>
</comment>
<comment type="similarity">
    <text evidence="3 10 13">Belongs to the IPP transferase family.</text>
</comment>
<evidence type="ECO:0000256" key="8">
    <source>
        <dbReference type="ARBA" id="ARBA00022842"/>
    </source>
</evidence>
<protein>
    <recommendedName>
        <fullName evidence="10">tRNA dimethylallyltransferase</fullName>
        <ecNumber evidence="10">2.5.1.75</ecNumber>
    </recommendedName>
    <alternativeName>
        <fullName evidence="10">Dimethylallyl diphosphate:tRNA dimethylallyltransferase</fullName>
        <shortName evidence="10">DMAPP:tRNA dimethylallyltransferase</shortName>
        <shortName evidence="10">DMATase</shortName>
    </alternativeName>
    <alternativeName>
        <fullName evidence="10">Isopentenyl-diphosphate:tRNA isopentenyltransferase</fullName>
        <shortName evidence="10">IPP transferase</shortName>
        <shortName evidence="10">IPPT</shortName>
        <shortName evidence="10">IPTase</shortName>
    </alternativeName>
</protein>
<dbReference type="InterPro" id="IPR039657">
    <property type="entry name" value="Dimethylallyltransferase"/>
</dbReference>
<comment type="function">
    <text evidence="2 10 12">Catalyzes the transfer of a dimethylallyl group onto the adenine at position 37 in tRNAs that read codons beginning with uridine, leading to the formation of N6-(dimethylallyl)adenosine (i(6)A).</text>
</comment>